<evidence type="ECO:0000313" key="2">
    <source>
        <dbReference type="EMBL" id="MFD1630959.1"/>
    </source>
</evidence>
<keyword evidence="1" id="KW-0732">Signal</keyword>
<feature type="chain" id="PRO_5045615437" evidence="1">
    <location>
        <begin position="22"/>
        <end position="215"/>
    </location>
</feature>
<accession>A0ABW4IF04</accession>
<protein>
    <submittedName>
        <fullName evidence="2">Uncharacterized protein</fullName>
    </submittedName>
</protein>
<comment type="caution">
    <text evidence="2">The sequence shown here is derived from an EMBL/GenBank/DDBJ whole genome shotgun (WGS) entry which is preliminary data.</text>
</comment>
<keyword evidence="3" id="KW-1185">Reference proteome</keyword>
<proteinExistence type="predicted"/>
<reference evidence="3" key="1">
    <citation type="journal article" date="2019" name="Int. J. Syst. Evol. Microbiol.">
        <title>The Global Catalogue of Microorganisms (GCM) 10K type strain sequencing project: providing services to taxonomists for standard genome sequencing and annotation.</title>
        <authorList>
            <consortium name="The Broad Institute Genomics Platform"/>
            <consortium name="The Broad Institute Genome Sequencing Center for Infectious Disease"/>
            <person name="Wu L."/>
            <person name="Ma J."/>
        </authorList>
    </citation>
    <scope>NUCLEOTIDE SEQUENCE [LARGE SCALE GENOMIC DNA]</scope>
    <source>
        <strain evidence="3">CCUG 53762</strain>
    </source>
</reference>
<feature type="signal peptide" evidence="1">
    <location>
        <begin position="1"/>
        <end position="21"/>
    </location>
</feature>
<sequence>MKQLTTILLVLFSINMCYSQGASLTKEETVNYINNKITESINKIHPYRVQNNNLIIYENRFRLGSNGKVQYSCDFASDNSGCYQNQYKRDGNVEYYKRILSEIEFSPIHIQSIEIMPTLNNVGLIKLQFISNALKQIHYSYSEKKNIRYPGNGDAYSDCYSRDYAFGKRYTDKYFHYEDSIYIPYVKIDKEDQKIIKAFNYLIDLSKAEDDPFGN</sequence>
<name>A0ABW4IF04_9SPHI</name>
<gene>
    <name evidence="2" type="ORF">ACFSAH_13810</name>
</gene>
<dbReference type="Proteomes" id="UP001597118">
    <property type="component" value="Unassembled WGS sequence"/>
</dbReference>
<dbReference type="RefSeq" id="WP_379663328.1">
    <property type="nucleotide sequence ID" value="NZ_JBHUDG010000020.1"/>
</dbReference>
<dbReference type="EMBL" id="JBHUDG010000020">
    <property type="protein sequence ID" value="MFD1630959.1"/>
    <property type="molecule type" value="Genomic_DNA"/>
</dbReference>
<evidence type="ECO:0000256" key="1">
    <source>
        <dbReference type="SAM" id="SignalP"/>
    </source>
</evidence>
<organism evidence="2 3">
    <name type="scientific">Pseudopedobacter beijingensis</name>
    <dbReference type="NCBI Taxonomy" id="1207056"/>
    <lineage>
        <taxon>Bacteria</taxon>
        <taxon>Pseudomonadati</taxon>
        <taxon>Bacteroidota</taxon>
        <taxon>Sphingobacteriia</taxon>
        <taxon>Sphingobacteriales</taxon>
        <taxon>Sphingobacteriaceae</taxon>
        <taxon>Pseudopedobacter</taxon>
    </lineage>
</organism>
<evidence type="ECO:0000313" key="3">
    <source>
        <dbReference type="Proteomes" id="UP001597118"/>
    </source>
</evidence>